<keyword evidence="2" id="KW-1185">Reference proteome</keyword>
<protein>
    <submittedName>
        <fullName evidence="1">Uncharacterized protein</fullName>
    </submittedName>
</protein>
<comment type="caution">
    <text evidence="1">The sequence shown here is derived from an EMBL/GenBank/DDBJ whole genome shotgun (WGS) entry which is preliminary data.</text>
</comment>
<organism evidence="1 2">
    <name type="scientific">Brassica cretica</name>
    <name type="common">Mustard</name>
    <dbReference type="NCBI Taxonomy" id="69181"/>
    <lineage>
        <taxon>Eukaryota</taxon>
        <taxon>Viridiplantae</taxon>
        <taxon>Streptophyta</taxon>
        <taxon>Embryophyta</taxon>
        <taxon>Tracheophyta</taxon>
        <taxon>Spermatophyta</taxon>
        <taxon>Magnoliopsida</taxon>
        <taxon>eudicotyledons</taxon>
        <taxon>Gunneridae</taxon>
        <taxon>Pentapetalae</taxon>
        <taxon>rosids</taxon>
        <taxon>malvids</taxon>
        <taxon>Brassicales</taxon>
        <taxon>Brassicaceae</taxon>
        <taxon>Brassiceae</taxon>
        <taxon>Brassica</taxon>
    </lineage>
</organism>
<sequence>MLLKLLPKPLPNLKKVPTKEWVPIDSNKQDLPRINGLPVIAQSSKWTCAVVV</sequence>
<name>A0ABQ7CZR8_BRACR</name>
<gene>
    <name evidence="1" type="ORF">DY000_02013256</name>
</gene>
<dbReference type="Proteomes" id="UP000266723">
    <property type="component" value="Unassembled WGS sequence"/>
</dbReference>
<reference evidence="1 2" key="1">
    <citation type="journal article" date="2020" name="BMC Genomics">
        <title>Intraspecific diversification of the crop wild relative Brassica cretica Lam. using demographic model selection.</title>
        <authorList>
            <person name="Kioukis A."/>
            <person name="Michalopoulou V.A."/>
            <person name="Briers L."/>
            <person name="Pirintsos S."/>
            <person name="Studholme D.J."/>
            <person name="Pavlidis P."/>
            <person name="Sarris P.F."/>
        </authorList>
    </citation>
    <scope>NUCLEOTIDE SEQUENCE [LARGE SCALE GENOMIC DNA]</scope>
    <source>
        <strain evidence="2">cv. PFS-1207/04</strain>
    </source>
</reference>
<proteinExistence type="predicted"/>
<evidence type="ECO:0000313" key="1">
    <source>
        <dbReference type="EMBL" id="KAF3565587.1"/>
    </source>
</evidence>
<dbReference type="EMBL" id="QGKV02000759">
    <property type="protein sequence ID" value="KAF3565587.1"/>
    <property type="molecule type" value="Genomic_DNA"/>
</dbReference>
<accession>A0ABQ7CZR8</accession>
<evidence type="ECO:0000313" key="2">
    <source>
        <dbReference type="Proteomes" id="UP000266723"/>
    </source>
</evidence>